<evidence type="ECO:0000313" key="7">
    <source>
        <dbReference type="Ensembl" id="ENSCSRP00000002709.1"/>
    </source>
</evidence>
<dbReference type="Proteomes" id="UP000694403">
    <property type="component" value="Unplaced"/>
</dbReference>
<feature type="region of interest" description="Disordered" evidence="4">
    <location>
        <begin position="238"/>
        <end position="317"/>
    </location>
</feature>
<reference evidence="7" key="2">
    <citation type="submission" date="2025-09" db="UniProtKB">
        <authorList>
            <consortium name="Ensembl"/>
        </authorList>
    </citation>
    <scope>IDENTIFICATION</scope>
</reference>
<dbReference type="PROSITE" id="PS50304">
    <property type="entry name" value="TUDOR"/>
    <property type="match status" value="1"/>
</dbReference>
<evidence type="ECO:0000259" key="6">
    <source>
        <dbReference type="PROSITE" id="PS50802"/>
    </source>
</evidence>
<feature type="region of interest" description="Disordered" evidence="4">
    <location>
        <begin position="754"/>
        <end position="879"/>
    </location>
</feature>
<dbReference type="SUPFAM" id="SSF63748">
    <property type="entry name" value="Tudor/PWWP/MBT"/>
    <property type="match status" value="1"/>
</dbReference>
<evidence type="ECO:0000313" key="8">
    <source>
        <dbReference type="Proteomes" id="UP000694403"/>
    </source>
</evidence>
<dbReference type="InterPro" id="IPR002999">
    <property type="entry name" value="Tudor"/>
</dbReference>
<evidence type="ECO:0000259" key="5">
    <source>
        <dbReference type="PROSITE" id="PS50304"/>
    </source>
</evidence>
<evidence type="ECO:0000256" key="1">
    <source>
        <dbReference type="ARBA" id="ARBA00022670"/>
    </source>
</evidence>
<dbReference type="Ensembl" id="ENSCSRT00000002803.1">
    <property type="protein sequence ID" value="ENSCSRP00000002709.1"/>
    <property type="gene ID" value="ENSCSRG00000002042.1"/>
</dbReference>
<feature type="compositionally biased region" description="Polar residues" evidence="4">
    <location>
        <begin position="248"/>
        <end position="259"/>
    </location>
</feature>
<feature type="compositionally biased region" description="Basic and acidic residues" evidence="4">
    <location>
        <begin position="860"/>
        <end position="878"/>
    </location>
</feature>
<sequence>ASPSRVTENGFPDKVLLCFSNGNHYDIVYPIEYTERAALCQSLLYELLYEKVFCTDVNKILVELGVTEENNGSSEVSDSDSEDDNCNSYKSVCIWSLAILFCFVQHLKKNGNPTSFLPRKVLKSLNPSVYRNVEYEVWLQTKQDQQKRDFSIAAGMQYSIGDKCKVRLDYNGKFYNAHIQEVCSENGPVIVFVEELGEKHSVSLKSLKPLPQASPMEGWNTVSGKKIKKFSTACGQNVQPEADCRGPKNQSKSIKTQSVLPPRQQYAVGTRQHQFSQSQQTSTEHKTLGRNPSQSVRKPDRERAEDLDYTSRDCNYFGLSPEERREKQAIEESRSLYEIQQRDEQAFPALSVSLLTLLGLFVHLPPIVPSIPAIVPSWQNEPTYRPTGIPTQIPVSSLMPAPTTGPDSVVSQATSAPVAGVPVSIQAVNQPLMPLPQTLNPYQDPLFPGFPFNEKGERAIAPPYSLCNTGDDLPKDKSILRFFFNLGVKAYSCPMWAPHSYLYPLHQAYLASCRMYPKVSVPVYPHNPWFQEAPSTQNENETAQTNRHFPMQNEARSDDQSLQVDTRSPSLPLIISTAQVSESQGQVCVESENPVQALQSDQDESVRGKNMFLHPPFGHNQFLGAVPIAPPFFPHFWYGCPFQGFMENSVVRPNVMSPEDKGAAVSPSANIYLAKECSSPVPVASCVEHLRKVVSESNSSAIPLPVASLSSECDVLNETSARMPKMEQICTAVSPAKQVKAALQNCSTQMQGIERQTVVSHASPSVTEPPKNEMKSNVPGHKEKPEKARDAKATDNLQANLVESRAQRTREESSEDENEVSDMLRSGRSKQFYNQTYGGGRRPRNERGYPSSRGGYQYPRNEEAWKGPPNRSRDEGYQYHRNFRGRPYRNDRRRAIMGDNQRGHLA</sequence>
<keyword evidence="3" id="KW-0378">Hydrolase</keyword>
<evidence type="ECO:0000256" key="4">
    <source>
        <dbReference type="SAM" id="MobiDB-lite"/>
    </source>
</evidence>
<feature type="compositionally biased region" description="Basic and acidic residues" evidence="4">
    <location>
        <begin position="770"/>
        <end position="793"/>
    </location>
</feature>
<feature type="region of interest" description="Disordered" evidence="4">
    <location>
        <begin position="887"/>
        <end position="906"/>
    </location>
</feature>
<dbReference type="AlphaFoldDB" id="A0A8C3RP62"/>
<dbReference type="PROSITE" id="PS50802">
    <property type="entry name" value="OTU"/>
    <property type="match status" value="1"/>
</dbReference>
<keyword evidence="1" id="KW-0645">Protease</keyword>
<keyword evidence="2" id="KW-0833">Ubl conjugation pathway</keyword>
<name>A0A8C3RP62_CHESE</name>
<feature type="compositionally biased region" description="Low complexity" evidence="4">
    <location>
        <begin position="270"/>
        <end position="282"/>
    </location>
</feature>
<evidence type="ECO:0000256" key="3">
    <source>
        <dbReference type="ARBA" id="ARBA00022807"/>
    </source>
</evidence>
<accession>A0A8C3RP62</accession>
<feature type="domain" description="OTU" evidence="6">
    <location>
        <begin position="1"/>
        <end position="31"/>
    </location>
</feature>
<dbReference type="InterPro" id="IPR003323">
    <property type="entry name" value="OTU_dom"/>
</dbReference>
<feature type="compositionally biased region" description="Polar residues" evidence="4">
    <location>
        <begin position="757"/>
        <end position="766"/>
    </location>
</feature>
<reference evidence="7" key="1">
    <citation type="submission" date="2025-08" db="UniProtKB">
        <authorList>
            <consortium name="Ensembl"/>
        </authorList>
    </citation>
    <scope>IDENTIFICATION</scope>
</reference>
<dbReference type="GO" id="GO:0006508">
    <property type="term" value="P:proteolysis"/>
    <property type="evidence" value="ECO:0007669"/>
    <property type="project" value="UniProtKB-KW"/>
</dbReference>
<keyword evidence="3" id="KW-0788">Thiol protease</keyword>
<dbReference type="GO" id="GO:0008234">
    <property type="term" value="F:cysteine-type peptidase activity"/>
    <property type="evidence" value="ECO:0007669"/>
    <property type="project" value="UniProtKB-KW"/>
</dbReference>
<protein>
    <submittedName>
        <fullName evidence="7">OTU deubiquitinase 4</fullName>
    </submittedName>
</protein>
<organism evidence="7 8">
    <name type="scientific">Chelydra serpentina</name>
    <name type="common">Snapping turtle</name>
    <name type="synonym">Testudo serpentina</name>
    <dbReference type="NCBI Taxonomy" id="8475"/>
    <lineage>
        <taxon>Eukaryota</taxon>
        <taxon>Metazoa</taxon>
        <taxon>Chordata</taxon>
        <taxon>Craniata</taxon>
        <taxon>Vertebrata</taxon>
        <taxon>Euteleostomi</taxon>
        <taxon>Archelosauria</taxon>
        <taxon>Testudinata</taxon>
        <taxon>Testudines</taxon>
        <taxon>Cryptodira</taxon>
        <taxon>Durocryptodira</taxon>
        <taxon>Americhelydia</taxon>
        <taxon>Chelydroidea</taxon>
        <taxon>Chelydridae</taxon>
        <taxon>Chelydra</taxon>
    </lineage>
</organism>
<dbReference type="SMART" id="SM00333">
    <property type="entry name" value="TUDOR"/>
    <property type="match status" value="1"/>
</dbReference>
<feature type="domain" description="Tudor" evidence="5">
    <location>
        <begin position="157"/>
        <end position="217"/>
    </location>
</feature>
<dbReference type="CDD" id="cd20448">
    <property type="entry name" value="Tudor_OTUD4"/>
    <property type="match status" value="1"/>
</dbReference>
<dbReference type="Gene3D" id="2.30.30.140">
    <property type="match status" value="1"/>
</dbReference>
<keyword evidence="8" id="KW-1185">Reference proteome</keyword>
<proteinExistence type="predicted"/>
<feature type="compositionally biased region" description="Basic and acidic residues" evidence="4">
    <location>
        <begin position="297"/>
        <end position="311"/>
    </location>
</feature>
<evidence type="ECO:0000256" key="2">
    <source>
        <dbReference type="ARBA" id="ARBA00022786"/>
    </source>
</evidence>